<proteinExistence type="predicted"/>
<dbReference type="EMBL" id="BARS01005812">
    <property type="protein sequence ID" value="GAF79084.1"/>
    <property type="molecule type" value="Genomic_DNA"/>
</dbReference>
<name>X0SDJ8_9ZZZZ</name>
<organism evidence="1">
    <name type="scientific">marine sediment metagenome</name>
    <dbReference type="NCBI Taxonomy" id="412755"/>
    <lineage>
        <taxon>unclassified sequences</taxon>
        <taxon>metagenomes</taxon>
        <taxon>ecological metagenomes</taxon>
    </lineage>
</organism>
<dbReference type="AlphaFoldDB" id="X0SDJ8"/>
<sequence length="45" mass="5296">MKEIAMIILRNRRGFEAESKCSPIRDIIKDVGFLAVRENDLKYKK</sequence>
<protein>
    <submittedName>
        <fullName evidence="1">Uncharacterized protein</fullName>
    </submittedName>
</protein>
<reference evidence="1" key="1">
    <citation type="journal article" date="2014" name="Front. Microbiol.">
        <title>High frequency of phylogenetically diverse reductive dehalogenase-homologous genes in deep subseafloor sedimentary metagenomes.</title>
        <authorList>
            <person name="Kawai M."/>
            <person name="Futagami T."/>
            <person name="Toyoda A."/>
            <person name="Takaki Y."/>
            <person name="Nishi S."/>
            <person name="Hori S."/>
            <person name="Arai W."/>
            <person name="Tsubouchi T."/>
            <person name="Morono Y."/>
            <person name="Uchiyama I."/>
            <person name="Ito T."/>
            <person name="Fujiyama A."/>
            <person name="Inagaki F."/>
            <person name="Takami H."/>
        </authorList>
    </citation>
    <scope>NUCLEOTIDE SEQUENCE</scope>
    <source>
        <strain evidence="1">Expedition CK06-06</strain>
    </source>
</reference>
<gene>
    <name evidence="1" type="ORF">S01H1_11406</name>
</gene>
<evidence type="ECO:0000313" key="1">
    <source>
        <dbReference type="EMBL" id="GAF79084.1"/>
    </source>
</evidence>
<comment type="caution">
    <text evidence="1">The sequence shown here is derived from an EMBL/GenBank/DDBJ whole genome shotgun (WGS) entry which is preliminary data.</text>
</comment>
<accession>X0SDJ8</accession>